<keyword evidence="7" id="KW-0732">Signal</keyword>
<feature type="domain" description="Glycoside hydrolase family 3 N-terminal" evidence="8">
    <location>
        <begin position="79"/>
        <end position="405"/>
    </location>
</feature>
<keyword evidence="5" id="KW-0326">Glycosidase</keyword>
<evidence type="ECO:0000256" key="3">
    <source>
        <dbReference type="ARBA" id="ARBA00012663"/>
    </source>
</evidence>
<dbReference type="InterPro" id="IPR036962">
    <property type="entry name" value="Glyco_hydro_3_N_sf"/>
</dbReference>
<protein>
    <recommendedName>
        <fullName evidence="3">beta-N-acetylhexosaminidase</fullName>
        <ecNumber evidence="3">3.2.1.52</ecNumber>
    </recommendedName>
</protein>
<dbReference type="Gene3D" id="3.20.20.300">
    <property type="entry name" value="Glycoside hydrolase, family 3, N-terminal domain"/>
    <property type="match status" value="1"/>
</dbReference>
<dbReference type="SUPFAM" id="SSF51445">
    <property type="entry name" value="(Trans)glycosidases"/>
    <property type="match status" value="1"/>
</dbReference>
<comment type="similarity">
    <text evidence="2">Belongs to the glycosyl hydrolase 3 family.</text>
</comment>
<dbReference type="AlphaFoldDB" id="A0A4Q7M5M0"/>
<evidence type="ECO:0000256" key="5">
    <source>
        <dbReference type="ARBA" id="ARBA00023295"/>
    </source>
</evidence>
<dbReference type="EMBL" id="SGWX01000001">
    <property type="protein sequence ID" value="RZS62741.1"/>
    <property type="molecule type" value="Genomic_DNA"/>
</dbReference>
<dbReference type="PROSITE" id="PS51257">
    <property type="entry name" value="PROKAR_LIPOPROTEIN"/>
    <property type="match status" value="1"/>
</dbReference>
<evidence type="ECO:0000256" key="2">
    <source>
        <dbReference type="ARBA" id="ARBA00005336"/>
    </source>
</evidence>
<feature type="compositionally biased region" description="Pro residues" evidence="6">
    <location>
        <begin position="33"/>
        <end position="68"/>
    </location>
</feature>
<dbReference type="PANTHER" id="PTHR30480:SF13">
    <property type="entry name" value="BETA-HEXOSAMINIDASE"/>
    <property type="match status" value="1"/>
</dbReference>
<evidence type="ECO:0000256" key="4">
    <source>
        <dbReference type="ARBA" id="ARBA00022801"/>
    </source>
</evidence>
<sequence>MARGGPRTAATAAVLGLTLTLLTACVGGASPATPSPSPTSTSPPPPSPSPSPSPTTTPVPPSPTPPSASPTGDPLAGWTLEQKVGQLVMVGLPVAGSRDVTERLVADRHVGGVFLSGRSHADTAHVRALADAYRALSPDPVPLLVATDQEGGSVRVLQGPGFSDIPPATAQVTLPGLEAQATTWGRELAAAGVDVDLAPVADLVPPDLADANAPIGHFERNYGFTAPDVVAGASAFAQGLRAAGVIPTLKHFPGLGRVTANTDTTAGVTDSVTTSHDASVGVFVDLLARTSASAGPRPWVMVSTAIYAQIDPALPAAFSPAVVSLVRERLGFDGVVVTDDVSAARQVQAWSPGERAVAAVDAGCDLVLASADPSAADAMLDALVDRARSDPAFAAKVDAAAARVAAARG</sequence>
<dbReference type="GO" id="GO:0005975">
    <property type="term" value="P:carbohydrate metabolic process"/>
    <property type="evidence" value="ECO:0007669"/>
    <property type="project" value="InterPro"/>
</dbReference>
<dbReference type="InterPro" id="IPR001764">
    <property type="entry name" value="Glyco_hydro_3_N"/>
</dbReference>
<dbReference type="GO" id="GO:0009254">
    <property type="term" value="P:peptidoglycan turnover"/>
    <property type="evidence" value="ECO:0007669"/>
    <property type="project" value="TreeGrafter"/>
</dbReference>
<gene>
    <name evidence="9" type="ORF">EV386_3088</name>
</gene>
<name>A0A4Q7M5M0_9MICO</name>
<reference evidence="9 10" key="1">
    <citation type="submission" date="2019-02" db="EMBL/GenBank/DDBJ databases">
        <title>Sequencing the genomes of 1000 actinobacteria strains.</title>
        <authorList>
            <person name="Klenk H.-P."/>
        </authorList>
    </citation>
    <scope>NUCLEOTIDE SEQUENCE [LARGE SCALE GENOMIC DNA]</scope>
    <source>
        <strain evidence="9 10">DSM 16932</strain>
    </source>
</reference>
<dbReference type="Pfam" id="PF00933">
    <property type="entry name" value="Glyco_hydro_3"/>
    <property type="match status" value="1"/>
</dbReference>
<evidence type="ECO:0000256" key="1">
    <source>
        <dbReference type="ARBA" id="ARBA00001231"/>
    </source>
</evidence>
<organism evidence="9 10">
    <name type="scientific">Xylanimonas ulmi</name>
    <dbReference type="NCBI Taxonomy" id="228973"/>
    <lineage>
        <taxon>Bacteria</taxon>
        <taxon>Bacillati</taxon>
        <taxon>Actinomycetota</taxon>
        <taxon>Actinomycetes</taxon>
        <taxon>Micrococcales</taxon>
        <taxon>Promicromonosporaceae</taxon>
        <taxon>Xylanimonas</taxon>
    </lineage>
</organism>
<evidence type="ECO:0000313" key="10">
    <source>
        <dbReference type="Proteomes" id="UP000293852"/>
    </source>
</evidence>
<keyword evidence="4" id="KW-0378">Hydrolase</keyword>
<dbReference type="PROSITE" id="PS00775">
    <property type="entry name" value="GLYCOSYL_HYDROL_F3"/>
    <property type="match status" value="1"/>
</dbReference>
<comment type="caution">
    <text evidence="9">The sequence shown here is derived from an EMBL/GenBank/DDBJ whole genome shotgun (WGS) entry which is preliminary data.</text>
</comment>
<dbReference type="InterPro" id="IPR050226">
    <property type="entry name" value="NagZ_Beta-hexosaminidase"/>
</dbReference>
<proteinExistence type="inferred from homology"/>
<evidence type="ECO:0000256" key="6">
    <source>
        <dbReference type="SAM" id="MobiDB-lite"/>
    </source>
</evidence>
<feature type="region of interest" description="Disordered" evidence="6">
    <location>
        <begin position="26"/>
        <end position="77"/>
    </location>
</feature>
<dbReference type="EC" id="3.2.1.52" evidence="3"/>
<dbReference type="PANTHER" id="PTHR30480">
    <property type="entry name" value="BETA-HEXOSAMINIDASE-RELATED"/>
    <property type="match status" value="1"/>
</dbReference>
<dbReference type="InterPro" id="IPR019800">
    <property type="entry name" value="Glyco_hydro_3_AS"/>
</dbReference>
<dbReference type="GO" id="GO:0004563">
    <property type="term" value="F:beta-N-acetylhexosaminidase activity"/>
    <property type="evidence" value="ECO:0007669"/>
    <property type="project" value="UniProtKB-EC"/>
</dbReference>
<dbReference type="InterPro" id="IPR017853">
    <property type="entry name" value="GH"/>
</dbReference>
<comment type="catalytic activity">
    <reaction evidence="1">
        <text>Hydrolysis of terminal non-reducing N-acetyl-D-hexosamine residues in N-acetyl-beta-D-hexosaminides.</text>
        <dbReference type="EC" id="3.2.1.52"/>
    </reaction>
</comment>
<feature type="chain" id="PRO_5038711414" description="beta-N-acetylhexosaminidase" evidence="7">
    <location>
        <begin position="24"/>
        <end position="409"/>
    </location>
</feature>
<evidence type="ECO:0000313" key="9">
    <source>
        <dbReference type="EMBL" id="RZS62741.1"/>
    </source>
</evidence>
<feature type="signal peptide" evidence="7">
    <location>
        <begin position="1"/>
        <end position="23"/>
    </location>
</feature>
<evidence type="ECO:0000256" key="7">
    <source>
        <dbReference type="SAM" id="SignalP"/>
    </source>
</evidence>
<dbReference type="Proteomes" id="UP000293852">
    <property type="component" value="Unassembled WGS sequence"/>
</dbReference>
<accession>A0A4Q7M5M0</accession>
<keyword evidence="10" id="KW-1185">Reference proteome</keyword>
<evidence type="ECO:0000259" key="8">
    <source>
        <dbReference type="Pfam" id="PF00933"/>
    </source>
</evidence>
<dbReference type="OrthoDB" id="9805821at2"/>